<name>F0WQ81_9STRA</name>
<dbReference type="Gene3D" id="2.60.120.260">
    <property type="entry name" value="Galactose-binding domain-like"/>
    <property type="match status" value="1"/>
</dbReference>
<evidence type="ECO:0000256" key="1">
    <source>
        <dbReference type="SAM" id="Phobius"/>
    </source>
</evidence>
<dbReference type="SUPFAM" id="SSF49785">
    <property type="entry name" value="Galactose-binding domain-like"/>
    <property type="match status" value="1"/>
</dbReference>
<feature type="transmembrane region" description="Helical" evidence="1">
    <location>
        <begin position="216"/>
        <end position="233"/>
    </location>
</feature>
<keyword evidence="1" id="KW-0472">Membrane</keyword>
<keyword evidence="1" id="KW-0812">Transmembrane</keyword>
<sequence>MCTHLFMLNIFILALYLILSSVNAHAVAEYAFNFSGTQSTASSYYNFKPNKMLDTQFLPNRAIDGVKMASSWWSDGDEVSKVYWQLKMTSPPPTLTRMIIRWHGFLMPTSYRIRVSYGGQNFQTIAVITNKSIEYDRTDEITSDFVNIPSLYYHLRIIMDHPNICMDASTCSGPSISRYKNALVDHITPERIIYGIREIELWVAHPMTSKAKSSNLFALEASIALGIFIVLYLA</sequence>
<evidence type="ECO:0000256" key="2">
    <source>
        <dbReference type="SAM" id="SignalP"/>
    </source>
</evidence>
<accession>F0WQ81</accession>
<keyword evidence="1" id="KW-1133">Transmembrane helix</keyword>
<evidence type="ECO:0000313" key="3">
    <source>
        <dbReference type="EMBL" id="CCA23487.1"/>
    </source>
</evidence>
<feature type="chain" id="PRO_5003259872" evidence="2">
    <location>
        <begin position="25"/>
        <end position="234"/>
    </location>
</feature>
<dbReference type="EMBL" id="FR824241">
    <property type="protein sequence ID" value="CCA23487.1"/>
    <property type="molecule type" value="Genomic_DNA"/>
</dbReference>
<dbReference type="InterPro" id="IPR008979">
    <property type="entry name" value="Galactose-bd-like_sf"/>
</dbReference>
<protein>
    <submittedName>
        <fullName evidence="3">Uncharacterized protein AlNc14C196G8562</fullName>
    </submittedName>
</protein>
<reference evidence="3" key="1">
    <citation type="journal article" date="2011" name="PLoS Biol.">
        <title>Gene gain and loss during evolution of obligate parasitism in the white rust pathogen of Arabidopsis thaliana.</title>
        <authorList>
            <person name="Kemen E."/>
            <person name="Gardiner A."/>
            <person name="Schultz-Larsen T."/>
            <person name="Kemen A.C."/>
            <person name="Balmuth A.L."/>
            <person name="Robert-Seilaniantz A."/>
            <person name="Bailey K."/>
            <person name="Holub E."/>
            <person name="Studholme D.J."/>
            <person name="Maclean D."/>
            <person name="Jones J.D."/>
        </authorList>
    </citation>
    <scope>NUCLEOTIDE SEQUENCE</scope>
</reference>
<feature type="signal peptide" evidence="2">
    <location>
        <begin position="1"/>
        <end position="24"/>
    </location>
</feature>
<dbReference type="HOGENOM" id="CLU_1258353_0_0_1"/>
<proteinExistence type="predicted"/>
<dbReference type="AlphaFoldDB" id="F0WQ81"/>
<gene>
    <name evidence="3" type="primary">AlNc14C196G8562</name>
    <name evidence="3" type="ORF">ALNC14_096310</name>
</gene>
<organism evidence="3">
    <name type="scientific">Albugo laibachii Nc14</name>
    <dbReference type="NCBI Taxonomy" id="890382"/>
    <lineage>
        <taxon>Eukaryota</taxon>
        <taxon>Sar</taxon>
        <taxon>Stramenopiles</taxon>
        <taxon>Oomycota</taxon>
        <taxon>Peronosporomycetes</taxon>
        <taxon>Albuginales</taxon>
        <taxon>Albuginaceae</taxon>
        <taxon>Albugo</taxon>
    </lineage>
</organism>
<keyword evidence="2" id="KW-0732">Signal</keyword>
<reference evidence="3" key="2">
    <citation type="submission" date="2011-02" db="EMBL/GenBank/DDBJ databases">
        <authorList>
            <person name="MacLean D."/>
        </authorList>
    </citation>
    <scope>NUCLEOTIDE SEQUENCE</scope>
</reference>